<dbReference type="InterPro" id="IPR039315">
    <property type="entry name" value="CheW"/>
</dbReference>
<sequence>MSEKAVVFKINEEDYGIPISFVISIEKIPETNPIPQLPSFVKGIVKVRDELLPAIDLEELLYGSQLNLNEISRMIVLKTDKLSIGLFVREAKEIIDIPAELLKKVALMGYKKTKFFSGVANLEKGLITMIDPDLLVESLENIDAIQEYVENYEMA</sequence>
<dbReference type="PANTHER" id="PTHR22617">
    <property type="entry name" value="CHEMOTAXIS SENSOR HISTIDINE KINASE-RELATED"/>
    <property type="match status" value="1"/>
</dbReference>
<evidence type="ECO:0000256" key="1">
    <source>
        <dbReference type="ARBA" id="ARBA00004496"/>
    </source>
</evidence>
<dbReference type="RefSeq" id="WP_114746211.1">
    <property type="nucleotide sequence ID" value="NZ_QQAY01000009.1"/>
</dbReference>
<dbReference type="PANTHER" id="PTHR22617:SF45">
    <property type="entry name" value="CHEMOTAXIS PROTEIN CHEW"/>
    <property type="match status" value="1"/>
</dbReference>
<dbReference type="Pfam" id="PF01584">
    <property type="entry name" value="CheW"/>
    <property type="match status" value="1"/>
</dbReference>
<evidence type="ECO:0000256" key="3">
    <source>
        <dbReference type="ARBA" id="ARBA00022490"/>
    </source>
</evidence>
<protein>
    <recommendedName>
        <fullName evidence="2">Chemotaxis protein CheW</fullName>
    </recommendedName>
</protein>
<dbReference type="InterPro" id="IPR036061">
    <property type="entry name" value="CheW-like_dom_sf"/>
</dbReference>
<name>A0A370GDQ1_9BACI</name>
<organism evidence="5 6">
    <name type="scientific">Falsibacillus pallidus</name>
    <dbReference type="NCBI Taxonomy" id="493781"/>
    <lineage>
        <taxon>Bacteria</taxon>
        <taxon>Bacillati</taxon>
        <taxon>Bacillota</taxon>
        <taxon>Bacilli</taxon>
        <taxon>Bacillales</taxon>
        <taxon>Bacillaceae</taxon>
        <taxon>Falsibacillus</taxon>
    </lineage>
</organism>
<dbReference type="Proteomes" id="UP000255326">
    <property type="component" value="Unassembled WGS sequence"/>
</dbReference>
<keyword evidence="3" id="KW-0963">Cytoplasm</keyword>
<dbReference type="SUPFAM" id="SSF50341">
    <property type="entry name" value="CheW-like"/>
    <property type="match status" value="1"/>
</dbReference>
<reference evidence="5 6" key="1">
    <citation type="submission" date="2018-07" db="EMBL/GenBank/DDBJ databases">
        <title>Genomic Encyclopedia of Type Strains, Phase IV (KMG-IV): sequencing the most valuable type-strain genomes for metagenomic binning, comparative biology and taxonomic classification.</title>
        <authorList>
            <person name="Goeker M."/>
        </authorList>
    </citation>
    <scope>NUCLEOTIDE SEQUENCE [LARGE SCALE GENOMIC DNA]</scope>
    <source>
        <strain evidence="5 6">DSM 25281</strain>
    </source>
</reference>
<dbReference type="AlphaFoldDB" id="A0A370GDQ1"/>
<accession>A0A370GDQ1</accession>
<dbReference type="Gene3D" id="2.30.30.40">
    <property type="entry name" value="SH3 Domains"/>
    <property type="match status" value="1"/>
</dbReference>
<dbReference type="OrthoDB" id="9787997at2"/>
<dbReference type="PROSITE" id="PS50851">
    <property type="entry name" value="CHEW"/>
    <property type="match status" value="1"/>
</dbReference>
<comment type="caution">
    <text evidence="5">The sequence shown here is derived from an EMBL/GenBank/DDBJ whole genome shotgun (WGS) entry which is preliminary data.</text>
</comment>
<dbReference type="Gene3D" id="2.40.50.180">
    <property type="entry name" value="CheA-289, Domain 4"/>
    <property type="match status" value="1"/>
</dbReference>
<dbReference type="GO" id="GO:0006935">
    <property type="term" value="P:chemotaxis"/>
    <property type="evidence" value="ECO:0007669"/>
    <property type="project" value="InterPro"/>
</dbReference>
<comment type="subcellular location">
    <subcellularLocation>
        <location evidence="1">Cytoplasm</location>
    </subcellularLocation>
</comment>
<dbReference type="SMART" id="SM00260">
    <property type="entry name" value="CheW"/>
    <property type="match status" value="1"/>
</dbReference>
<evidence type="ECO:0000256" key="2">
    <source>
        <dbReference type="ARBA" id="ARBA00021483"/>
    </source>
</evidence>
<dbReference type="GO" id="GO:0005829">
    <property type="term" value="C:cytosol"/>
    <property type="evidence" value="ECO:0007669"/>
    <property type="project" value="TreeGrafter"/>
</dbReference>
<keyword evidence="6" id="KW-1185">Reference proteome</keyword>
<evidence type="ECO:0000313" key="6">
    <source>
        <dbReference type="Proteomes" id="UP000255326"/>
    </source>
</evidence>
<evidence type="ECO:0000313" key="5">
    <source>
        <dbReference type="EMBL" id="RDI41229.1"/>
    </source>
</evidence>
<evidence type="ECO:0000259" key="4">
    <source>
        <dbReference type="PROSITE" id="PS50851"/>
    </source>
</evidence>
<dbReference type="InterPro" id="IPR002545">
    <property type="entry name" value="CheW-lke_dom"/>
</dbReference>
<dbReference type="EMBL" id="QQAY01000009">
    <property type="protein sequence ID" value="RDI41229.1"/>
    <property type="molecule type" value="Genomic_DNA"/>
</dbReference>
<proteinExistence type="predicted"/>
<feature type="domain" description="CheW-like" evidence="4">
    <location>
        <begin position="2"/>
        <end position="141"/>
    </location>
</feature>
<gene>
    <name evidence="5" type="ORF">DFR59_10975</name>
</gene>
<dbReference type="CDD" id="cd00588">
    <property type="entry name" value="CheW_like"/>
    <property type="match status" value="1"/>
</dbReference>
<dbReference type="GO" id="GO:0007165">
    <property type="term" value="P:signal transduction"/>
    <property type="evidence" value="ECO:0007669"/>
    <property type="project" value="InterPro"/>
</dbReference>